<reference evidence="3" key="1">
    <citation type="journal article" date="2020" name="Stud. Mycol.">
        <title>101 Dothideomycetes genomes: a test case for predicting lifestyles and emergence of pathogens.</title>
        <authorList>
            <person name="Haridas S."/>
            <person name="Albert R."/>
            <person name="Binder M."/>
            <person name="Bloem J."/>
            <person name="Labutti K."/>
            <person name="Salamov A."/>
            <person name="Andreopoulos B."/>
            <person name="Baker S."/>
            <person name="Barry K."/>
            <person name="Bills G."/>
            <person name="Bluhm B."/>
            <person name="Cannon C."/>
            <person name="Castanera R."/>
            <person name="Culley D."/>
            <person name="Daum C."/>
            <person name="Ezra D."/>
            <person name="Gonzalez J."/>
            <person name="Henrissat B."/>
            <person name="Kuo A."/>
            <person name="Liang C."/>
            <person name="Lipzen A."/>
            <person name="Lutzoni F."/>
            <person name="Magnuson J."/>
            <person name="Mondo S."/>
            <person name="Nolan M."/>
            <person name="Ohm R."/>
            <person name="Pangilinan J."/>
            <person name="Park H.-J."/>
            <person name="Ramirez L."/>
            <person name="Alfaro M."/>
            <person name="Sun H."/>
            <person name="Tritt A."/>
            <person name="Yoshinaga Y."/>
            <person name="Zwiers L.-H."/>
            <person name="Turgeon B."/>
            <person name="Goodwin S."/>
            <person name="Spatafora J."/>
            <person name="Crous P."/>
            <person name="Grigoriev I."/>
        </authorList>
    </citation>
    <scope>NUCLEOTIDE SEQUENCE</scope>
    <source>
        <strain evidence="3">CBS 260.36</strain>
    </source>
</reference>
<gene>
    <name evidence="3" type="ORF">K461DRAFT_318303</name>
</gene>
<dbReference type="InterPro" id="IPR012677">
    <property type="entry name" value="Nucleotide-bd_a/b_plait_sf"/>
</dbReference>
<keyword evidence="4" id="KW-1185">Reference proteome</keyword>
<feature type="compositionally biased region" description="Pro residues" evidence="1">
    <location>
        <begin position="359"/>
        <end position="370"/>
    </location>
</feature>
<dbReference type="Proteomes" id="UP000799439">
    <property type="component" value="Unassembled WGS sequence"/>
</dbReference>
<dbReference type="GO" id="GO:0071011">
    <property type="term" value="C:precatalytic spliceosome"/>
    <property type="evidence" value="ECO:0007669"/>
    <property type="project" value="TreeGrafter"/>
</dbReference>
<sequence>MPSLYANLLNPPDKGATISAAPVKYDFKKQDEVAEDEKKADASLRFQPVKRPNVAQKPKPRPTPASLPSAKSPDSVEPDKKLAPGVAQSVSTIERWTAADDDYDGDPYAAEYNRRMDEARRTKRGGKKNKKKKNNSARYVDWDSIYDPERPTRLEDYQGSEEQTQAIHDWKMRLHAHQLQGKPSRDLSSSEDEYSKAPKKAFAPPPSYNFGPPATDIRRSQNSEQPEVSEPTTAPVTEPEPYVTPVPSAVVPDDASGEDAYQRRMRLSQQTAPEPSNAIPPTEPPTYHQAPTPAPNTQQPYQTPHSMPLPSHAPAPGTFNTPTPPPPPPSSATISSAPVHYSPPPPPSTLSAAPVHYSQPPPQEAPPPDSEPSSRPPKSSYGKRLLQKYGWTEGSGLGATGTGIVTPLRHQAEKRKKRPDADGGGWLGPAGGIGRIVGGKKARVDNAEAGGEWSIVAVFGGMLDGVDVQREMGEGTLMQDVGEAMGRFGVVERLFIDSSVGNVEGGARVFVKFTSALSAYRAIQAGDGKDFLGNGRTAQAAFYNADKFENGEYR</sequence>
<dbReference type="InterPro" id="IPR000467">
    <property type="entry name" value="G_patch_dom"/>
</dbReference>
<feature type="compositionally biased region" description="Low complexity" evidence="1">
    <location>
        <begin position="371"/>
        <end position="380"/>
    </location>
</feature>
<feature type="compositionally biased region" description="Basic residues" evidence="1">
    <location>
        <begin position="121"/>
        <end position="135"/>
    </location>
</feature>
<protein>
    <recommendedName>
        <fullName evidence="2">G-patch domain-containing protein</fullName>
    </recommendedName>
</protein>
<comment type="caution">
    <text evidence="3">The sequence shown here is derived from an EMBL/GenBank/DDBJ whole genome shotgun (WGS) entry which is preliminary data.</text>
</comment>
<proteinExistence type="predicted"/>
<name>A0A9P4MJU1_9PEZI</name>
<dbReference type="GO" id="GO:0003676">
    <property type="term" value="F:nucleic acid binding"/>
    <property type="evidence" value="ECO:0007669"/>
    <property type="project" value="InterPro"/>
</dbReference>
<feature type="domain" description="G-patch" evidence="2">
    <location>
        <begin position="378"/>
        <end position="429"/>
    </location>
</feature>
<dbReference type="InterPro" id="IPR035979">
    <property type="entry name" value="RBD_domain_sf"/>
</dbReference>
<accession>A0A9P4MJU1</accession>
<dbReference type="Gene3D" id="3.30.70.330">
    <property type="match status" value="1"/>
</dbReference>
<evidence type="ECO:0000256" key="1">
    <source>
        <dbReference type="SAM" id="MobiDB-lite"/>
    </source>
</evidence>
<feature type="compositionally biased region" description="Low complexity" evidence="1">
    <location>
        <begin position="331"/>
        <end position="340"/>
    </location>
</feature>
<dbReference type="SMART" id="SM00443">
    <property type="entry name" value="G_patch"/>
    <property type="match status" value="1"/>
</dbReference>
<organism evidence="3 4">
    <name type="scientific">Myriangium duriaei CBS 260.36</name>
    <dbReference type="NCBI Taxonomy" id="1168546"/>
    <lineage>
        <taxon>Eukaryota</taxon>
        <taxon>Fungi</taxon>
        <taxon>Dikarya</taxon>
        <taxon>Ascomycota</taxon>
        <taxon>Pezizomycotina</taxon>
        <taxon>Dothideomycetes</taxon>
        <taxon>Dothideomycetidae</taxon>
        <taxon>Myriangiales</taxon>
        <taxon>Myriangiaceae</taxon>
        <taxon>Myriangium</taxon>
    </lineage>
</organism>
<evidence type="ECO:0000313" key="3">
    <source>
        <dbReference type="EMBL" id="KAF2155578.1"/>
    </source>
</evidence>
<feature type="compositionally biased region" description="Low complexity" evidence="1">
    <location>
        <begin position="289"/>
        <end position="304"/>
    </location>
</feature>
<feature type="compositionally biased region" description="Low complexity" evidence="1">
    <location>
        <begin position="226"/>
        <end position="247"/>
    </location>
</feature>
<evidence type="ECO:0000313" key="4">
    <source>
        <dbReference type="Proteomes" id="UP000799439"/>
    </source>
</evidence>
<dbReference type="OrthoDB" id="5411533at2759"/>
<dbReference type="PANTHER" id="PTHR13288">
    <property type="entry name" value="SPLICING FACTOR 45 SPF45"/>
    <property type="match status" value="1"/>
</dbReference>
<dbReference type="PANTHER" id="PTHR13288:SF8">
    <property type="entry name" value="SPLICING FACTOR 45"/>
    <property type="match status" value="1"/>
</dbReference>
<feature type="compositionally biased region" description="Basic and acidic residues" evidence="1">
    <location>
        <begin position="33"/>
        <end position="42"/>
    </location>
</feature>
<feature type="compositionally biased region" description="Gly residues" evidence="1">
    <location>
        <begin position="422"/>
        <end position="432"/>
    </location>
</feature>
<dbReference type="PROSITE" id="PS50174">
    <property type="entry name" value="G_PATCH"/>
    <property type="match status" value="1"/>
</dbReference>
<dbReference type="Pfam" id="PF01585">
    <property type="entry name" value="G-patch"/>
    <property type="match status" value="1"/>
</dbReference>
<dbReference type="GO" id="GO:0045292">
    <property type="term" value="P:mRNA cis splicing, via spliceosome"/>
    <property type="evidence" value="ECO:0007669"/>
    <property type="project" value="InterPro"/>
</dbReference>
<feature type="region of interest" description="Disordered" evidence="1">
    <location>
        <begin position="33"/>
        <end position="432"/>
    </location>
</feature>
<dbReference type="EMBL" id="ML996082">
    <property type="protein sequence ID" value="KAF2155578.1"/>
    <property type="molecule type" value="Genomic_DNA"/>
</dbReference>
<dbReference type="InterPro" id="IPR040052">
    <property type="entry name" value="RBM17"/>
</dbReference>
<dbReference type="AlphaFoldDB" id="A0A9P4MJU1"/>
<evidence type="ECO:0000259" key="2">
    <source>
        <dbReference type="PROSITE" id="PS50174"/>
    </source>
</evidence>
<feature type="compositionally biased region" description="Basic and acidic residues" evidence="1">
    <location>
        <begin position="147"/>
        <end position="156"/>
    </location>
</feature>
<dbReference type="SUPFAM" id="SSF54928">
    <property type="entry name" value="RNA-binding domain, RBD"/>
    <property type="match status" value="1"/>
</dbReference>